<keyword evidence="4" id="KW-1185">Reference proteome</keyword>
<evidence type="ECO:0000313" key="2">
    <source>
        <dbReference type="EMBL" id="CAA2613935.1"/>
    </source>
</evidence>
<dbReference type="PANTHER" id="PTHR33564:SF8">
    <property type="entry name" value="TRANSMEMBRANE PROTEIN"/>
    <property type="match status" value="1"/>
</dbReference>
<organism evidence="3 4">
    <name type="scientific">Spirodela intermedia</name>
    <name type="common">Intermediate duckweed</name>
    <dbReference type="NCBI Taxonomy" id="51605"/>
    <lineage>
        <taxon>Eukaryota</taxon>
        <taxon>Viridiplantae</taxon>
        <taxon>Streptophyta</taxon>
        <taxon>Embryophyta</taxon>
        <taxon>Tracheophyta</taxon>
        <taxon>Spermatophyta</taxon>
        <taxon>Magnoliopsida</taxon>
        <taxon>Liliopsida</taxon>
        <taxon>Araceae</taxon>
        <taxon>Lemnoideae</taxon>
        <taxon>Spirodela</taxon>
    </lineage>
</organism>
<dbReference type="Proteomes" id="UP000663760">
    <property type="component" value="Chromosome 1"/>
</dbReference>
<evidence type="ECO:0000313" key="3">
    <source>
        <dbReference type="EMBL" id="CAA7388111.1"/>
    </source>
</evidence>
<evidence type="ECO:0000313" key="4">
    <source>
        <dbReference type="Proteomes" id="UP000663760"/>
    </source>
</evidence>
<sequence>MDSSTCLGVIAVLAISGSVALLTTQMHKHLDREFRKIFQSEFDCPGETRNAPKRTTRKKVRFADDVVEPSSDNSTYRRRRQRPAPAARPPA</sequence>
<accession>A0A7I8JYM3</accession>
<dbReference type="OrthoDB" id="1904110at2759"/>
<proteinExistence type="predicted"/>
<gene>
    <name evidence="2" type="ORF">SI7747_01000340</name>
    <name evidence="3" type="ORF">SI8410_01000413</name>
</gene>
<feature type="compositionally biased region" description="Basic residues" evidence="1">
    <location>
        <begin position="51"/>
        <end position="60"/>
    </location>
</feature>
<dbReference type="EMBL" id="LR743588">
    <property type="protein sequence ID" value="CAA2613935.1"/>
    <property type="molecule type" value="Genomic_DNA"/>
</dbReference>
<dbReference type="EMBL" id="LR746264">
    <property type="protein sequence ID" value="CAA7388111.1"/>
    <property type="molecule type" value="Genomic_DNA"/>
</dbReference>
<feature type="region of interest" description="Disordered" evidence="1">
    <location>
        <begin position="45"/>
        <end position="91"/>
    </location>
</feature>
<name>A0A7I8JYM3_SPIIN</name>
<evidence type="ECO:0000256" key="1">
    <source>
        <dbReference type="SAM" id="MobiDB-lite"/>
    </source>
</evidence>
<reference evidence="3" key="1">
    <citation type="submission" date="2020-02" db="EMBL/GenBank/DDBJ databases">
        <authorList>
            <person name="Scholz U."/>
            <person name="Mascher M."/>
            <person name="Fiebig A."/>
        </authorList>
    </citation>
    <scope>NUCLEOTIDE SEQUENCE</scope>
</reference>
<dbReference type="PANTHER" id="PTHR33564">
    <property type="entry name" value="TRANSMEMBRANE PROTEIN"/>
    <property type="match status" value="1"/>
</dbReference>
<protein>
    <submittedName>
        <fullName evidence="3">Uncharacterized protein</fullName>
    </submittedName>
</protein>
<dbReference type="AlphaFoldDB" id="A0A7I8JYM3"/>